<dbReference type="InterPro" id="IPR029058">
    <property type="entry name" value="AB_hydrolase_fold"/>
</dbReference>
<sequence>METERERVPGGGRGTHTMFSFGVVKLVLLVGILAWVYQSIQPPPAKKIAAVTAPRIKLRDGRHLAYKELGVPRDEANFKIVYIHGFDSSKDEVFFFHSLSPPLLKELKICIVSFDRPGYGESDPDPNRTPRSIALDVEELADKLELGSKFYVLGFSIGGQITWSCLHYIPHRLAGAALVAPAFNYWWRNLPAKMSKEALSLMLPPEQWMFRVAHYAPWLTFFWNTQKWFPIASYITCDPNILSRQDKEIFSKLRSDDLNQAFARQQGEYESLHRDLMITYGHWEFDPLDLQDLFKNSNGSVHLWHGDEDLFVPVSLQRFIVSKLPWVRYYEVTGSGHFFLYLMADKIVKTLCVGED</sequence>
<dbReference type="InterPro" id="IPR000073">
    <property type="entry name" value="AB_hydrolase_1"/>
</dbReference>
<gene>
    <name evidence="3" type="ORF">TAV2_LOCUS5271</name>
</gene>
<keyword evidence="1" id="KW-0812">Transmembrane</keyword>
<name>A0AAU9RK19_THLAR</name>
<evidence type="ECO:0000259" key="2">
    <source>
        <dbReference type="Pfam" id="PF12697"/>
    </source>
</evidence>
<dbReference type="AlphaFoldDB" id="A0AAU9RK19"/>
<evidence type="ECO:0000313" key="3">
    <source>
        <dbReference type="EMBL" id="CAH2043711.1"/>
    </source>
</evidence>
<organism evidence="3 4">
    <name type="scientific">Thlaspi arvense</name>
    <name type="common">Field penny-cress</name>
    <dbReference type="NCBI Taxonomy" id="13288"/>
    <lineage>
        <taxon>Eukaryota</taxon>
        <taxon>Viridiplantae</taxon>
        <taxon>Streptophyta</taxon>
        <taxon>Embryophyta</taxon>
        <taxon>Tracheophyta</taxon>
        <taxon>Spermatophyta</taxon>
        <taxon>Magnoliopsida</taxon>
        <taxon>eudicotyledons</taxon>
        <taxon>Gunneridae</taxon>
        <taxon>Pentapetalae</taxon>
        <taxon>rosids</taxon>
        <taxon>malvids</taxon>
        <taxon>Brassicales</taxon>
        <taxon>Brassicaceae</taxon>
        <taxon>Thlaspideae</taxon>
        <taxon>Thlaspi</taxon>
    </lineage>
</organism>
<reference evidence="3 4" key="1">
    <citation type="submission" date="2022-03" db="EMBL/GenBank/DDBJ databases">
        <authorList>
            <person name="Nunn A."/>
            <person name="Chopra R."/>
            <person name="Nunn A."/>
            <person name="Contreras Garrido A."/>
        </authorList>
    </citation>
    <scope>NUCLEOTIDE SEQUENCE [LARGE SCALE GENOMIC DNA]</scope>
</reference>
<keyword evidence="1" id="KW-0472">Membrane</keyword>
<keyword evidence="4" id="KW-1185">Reference proteome</keyword>
<dbReference type="PANTHER" id="PTHR45763:SF40">
    <property type="entry name" value="AB HYDROLASE-1 DOMAIN-CONTAINING PROTEIN"/>
    <property type="match status" value="1"/>
</dbReference>
<dbReference type="Proteomes" id="UP000836841">
    <property type="component" value="Chromosome 2"/>
</dbReference>
<dbReference type="EMBL" id="OU466858">
    <property type="protein sequence ID" value="CAH2043711.1"/>
    <property type="molecule type" value="Genomic_DNA"/>
</dbReference>
<feature type="domain" description="AB hydrolase-1" evidence="2">
    <location>
        <begin position="80"/>
        <end position="348"/>
    </location>
</feature>
<dbReference type="PANTHER" id="PTHR45763">
    <property type="entry name" value="HYDROLASE, ALPHA/BETA FOLD FAMILY PROTEIN, EXPRESSED-RELATED"/>
    <property type="match status" value="1"/>
</dbReference>
<evidence type="ECO:0000313" key="4">
    <source>
        <dbReference type="Proteomes" id="UP000836841"/>
    </source>
</evidence>
<proteinExistence type="predicted"/>
<dbReference type="SUPFAM" id="SSF53474">
    <property type="entry name" value="alpha/beta-Hydrolases"/>
    <property type="match status" value="1"/>
</dbReference>
<evidence type="ECO:0000256" key="1">
    <source>
        <dbReference type="SAM" id="Phobius"/>
    </source>
</evidence>
<dbReference type="FunFam" id="3.40.50.1820:FF:000270">
    <property type="entry name" value="Alpha/beta-Hydrolases superfamily protein"/>
    <property type="match status" value="1"/>
</dbReference>
<protein>
    <recommendedName>
        <fullName evidence="2">AB hydrolase-1 domain-containing protein</fullName>
    </recommendedName>
</protein>
<dbReference type="Gene3D" id="3.40.50.1820">
    <property type="entry name" value="alpha/beta hydrolase"/>
    <property type="match status" value="1"/>
</dbReference>
<dbReference type="Pfam" id="PF12697">
    <property type="entry name" value="Abhydrolase_6"/>
    <property type="match status" value="1"/>
</dbReference>
<accession>A0AAU9RK19</accession>
<keyword evidence="1" id="KW-1133">Transmembrane helix</keyword>
<feature type="transmembrane region" description="Helical" evidence="1">
    <location>
        <begin position="18"/>
        <end position="37"/>
    </location>
</feature>